<evidence type="ECO:0000313" key="2">
    <source>
        <dbReference type="EMBL" id="KAL2497948.1"/>
    </source>
</evidence>
<gene>
    <name evidence="2" type="ORF">Adt_23498</name>
</gene>
<dbReference type="Proteomes" id="UP001604336">
    <property type="component" value="Unassembled WGS sequence"/>
</dbReference>
<dbReference type="PANTHER" id="PTHR33240">
    <property type="entry name" value="OS08G0508500 PROTEIN"/>
    <property type="match status" value="1"/>
</dbReference>
<dbReference type="EMBL" id="JBFOLK010000007">
    <property type="protein sequence ID" value="KAL2497948.1"/>
    <property type="molecule type" value="Genomic_DNA"/>
</dbReference>
<dbReference type="PANTHER" id="PTHR33240:SF15">
    <property type="entry name" value="GAG-PRO-LIKE PROTEIN"/>
    <property type="match status" value="1"/>
</dbReference>
<name>A0ABD1SDT7_9LAMI</name>
<evidence type="ECO:0000256" key="1">
    <source>
        <dbReference type="SAM" id="MobiDB-lite"/>
    </source>
</evidence>
<feature type="region of interest" description="Disordered" evidence="1">
    <location>
        <begin position="145"/>
        <end position="185"/>
    </location>
</feature>
<comment type="caution">
    <text evidence="2">The sequence shown here is derived from an EMBL/GenBank/DDBJ whole genome shotgun (WGS) entry which is preliminary data.</text>
</comment>
<protein>
    <submittedName>
        <fullName evidence="2">Uncharacterized protein</fullName>
    </submittedName>
</protein>
<organism evidence="2 3">
    <name type="scientific">Abeliophyllum distichum</name>
    <dbReference type="NCBI Taxonomy" id="126358"/>
    <lineage>
        <taxon>Eukaryota</taxon>
        <taxon>Viridiplantae</taxon>
        <taxon>Streptophyta</taxon>
        <taxon>Embryophyta</taxon>
        <taxon>Tracheophyta</taxon>
        <taxon>Spermatophyta</taxon>
        <taxon>Magnoliopsida</taxon>
        <taxon>eudicotyledons</taxon>
        <taxon>Gunneridae</taxon>
        <taxon>Pentapetalae</taxon>
        <taxon>asterids</taxon>
        <taxon>lamiids</taxon>
        <taxon>Lamiales</taxon>
        <taxon>Oleaceae</taxon>
        <taxon>Forsythieae</taxon>
        <taxon>Abeliophyllum</taxon>
    </lineage>
</organism>
<sequence length="195" mass="22557">MLVDDESFVNIIYGETYDKMCIEAHLIPATDPIYGFTGDSIVPRGTIVLMTKMEETPTTVKTPMEFLVVKKSSSYHGVFRRSALMKLETVTYTKFLCIKFSIDRRITIVKENQSGSRACHTNAMRKFVDWEVHVINMEMKKAFSDLERMDDGPKEEDEQMIEKKDPKDLDLQVAEDEPRTSPTDKLKYFPWTPLI</sequence>
<dbReference type="AlphaFoldDB" id="A0ABD1SDT7"/>
<proteinExistence type="predicted"/>
<evidence type="ECO:0000313" key="3">
    <source>
        <dbReference type="Proteomes" id="UP001604336"/>
    </source>
</evidence>
<accession>A0ABD1SDT7</accession>
<feature type="compositionally biased region" description="Basic and acidic residues" evidence="1">
    <location>
        <begin position="160"/>
        <end position="185"/>
    </location>
</feature>
<keyword evidence="3" id="KW-1185">Reference proteome</keyword>
<reference evidence="3" key="1">
    <citation type="submission" date="2024-07" db="EMBL/GenBank/DDBJ databases">
        <title>Two chromosome-level genome assemblies of Korean endemic species Abeliophyllum distichum and Forsythia ovata (Oleaceae).</title>
        <authorList>
            <person name="Jang H."/>
        </authorList>
    </citation>
    <scope>NUCLEOTIDE SEQUENCE [LARGE SCALE GENOMIC DNA]</scope>
</reference>